<evidence type="ECO:0000256" key="1">
    <source>
        <dbReference type="ARBA" id="ARBA00004651"/>
    </source>
</evidence>
<reference evidence="8" key="1">
    <citation type="journal article" date="2014" name="Front. Microbiol.">
        <title>High frequency of phylogenetically diverse reductive dehalogenase-homologous genes in deep subseafloor sedimentary metagenomes.</title>
        <authorList>
            <person name="Kawai M."/>
            <person name="Futagami T."/>
            <person name="Toyoda A."/>
            <person name="Takaki Y."/>
            <person name="Nishi S."/>
            <person name="Hori S."/>
            <person name="Arai W."/>
            <person name="Tsubouchi T."/>
            <person name="Morono Y."/>
            <person name="Uchiyama I."/>
            <person name="Ito T."/>
            <person name="Fujiyama A."/>
            <person name="Inagaki F."/>
            <person name="Takami H."/>
        </authorList>
    </citation>
    <scope>NUCLEOTIDE SEQUENCE</scope>
    <source>
        <strain evidence="8">Expedition CK06-06</strain>
    </source>
</reference>
<dbReference type="InterPro" id="IPR007182">
    <property type="entry name" value="MnhB"/>
</dbReference>
<gene>
    <name evidence="8" type="ORF">S03H2_03462</name>
</gene>
<protein>
    <recommendedName>
        <fullName evidence="7">Na+/H+ antiporter MnhB subunit-related protein domain-containing protein</fullName>
    </recommendedName>
</protein>
<dbReference type="Pfam" id="PF04039">
    <property type="entry name" value="MnhB"/>
    <property type="match status" value="1"/>
</dbReference>
<accession>X1FDH2</accession>
<dbReference type="InterPro" id="IPR050622">
    <property type="entry name" value="CPA3_antiporter_subunitB"/>
</dbReference>
<keyword evidence="4 6" id="KW-1133">Transmembrane helix</keyword>
<evidence type="ECO:0000256" key="4">
    <source>
        <dbReference type="ARBA" id="ARBA00022989"/>
    </source>
</evidence>
<evidence type="ECO:0000256" key="5">
    <source>
        <dbReference type="ARBA" id="ARBA00023136"/>
    </source>
</evidence>
<dbReference type="AlphaFoldDB" id="X1FDH2"/>
<organism evidence="8">
    <name type="scientific">marine sediment metagenome</name>
    <dbReference type="NCBI Taxonomy" id="412755"/>
    <lineage>
        <taxon>unclassified sequences</taxon>
        <taxon>metagenomes</taxon>
        <taxon>ecological metagenomes</taxon>
    </lineage>
</organism>
<feature type="transmembrane region" description="Helical" evidence="6">
    <location>
        <begin position="12"/>
        <end position="30"/>
    </location>
</feature>
<keyword evidence="2" id="KW-1003">Cell membrane</keyword>
<feature type="transmembrane region" description="Helical" evidence="6">
    <location>
        <begin position="114"/>
        <end position="145"/>
    </location>
</feature>
<dbReference type="GO" id="GO:0005886">
    <property type="term" value="C:plasma membrane"/>
    <property type="evidence" value="ECO:0007669"/>
    <property type="project" value="UniProtKB-SubCell"/>
</dbReference>
<name>X1FDH2_9ZZZZ</name>
<comment type="caution">
    <text evidence="8">The sequence shown here is derived from an EMBL/GenBank/DDBJ whole genome shotgun (WGS) entry which is preliminary data.</text>
</comment>
<dbReference type="PANTHER" id="PTHR33932:SF4">
    <property type="entry name" value="NA(+)_H(+) ANTIPORTER SUBUNIT B"/>
    <property type="match status" value="1"/>
</dbReference>
<dbReference type="NCBIfam" id="NF006248">
    <property type="entry name" value="PRK08386.1"/>
    <property type="match status" value="1"/>
</dbReference>
<keyword evidence="5 6" id="KW-0472">Membrane</keyword>
<evidence type="ECO:0000256" key="2">
    <source>
        <dbReference type="ARBA" id="ARBA00022475"/>
    </source>
</evidence>
<evidence type="ECO:0000259" key="7">
    <source>
        <dbReference type="Pfam" id="PF04039"/>
    </source>
</evidence>
<evidence type="ECO:0000256" key="6">
    <source>
        <dbReference type="SAM" id="Phobius"/>
    </source>
</evidence>
<feature type="transmembrane region" description="Helical" evidence="6">
    <location>
        <begin position="75"/>
        <end position="94"/>
    </location>
</feature>
<evidence type="ECO:0000313" key="8">
    <source>
        <dbReference type="EMBL" id="GAH30580.1"/>
    </source>
</evidence>
<dbReference type="PANTHER" id="PTHR33932">
    <property type="entry name" value="NA(+)/H(+) ANTIPORTER SUBUNIT B"/>
    <property type="match status" value="1"/>
</dbReference>
<feature type="transmembrane region" description="Helical" evidence="6">
    <location>
        <begin position="36"/>
        <end position="54"/>
    </location>
</feature>
<evidence type="ECO:0000256" key="3">
    <source>
        <dbReference type="ARBA" id="ARBA00022692"/>
    </source>
</evidence>
<sequence length="153" mass="15999">MMSKIVRTMASLLILFALIYGLYIIMHGHLTPGGGFQGGAVFASGIALLIVAFGSDNIHKSLKEHHLAILESGGALIFIGLAFGGLAIVFFYNFLVGSSIFGHIPPSGPNTGDIWTAGVIPFMNIAVGLKVLAGLSAILLVMALATTLMEVEE</sequence>
<keyword evidence="3 6" id="KW-0812">Transmembrane</keyword>
<feature type="domain" description="Na+/H+ antiporter MnhB subunit-related protein" evidence="7">
    <location>
        <begin position="5"/>
        <end position="136"/>
    </location>
</feature>
<dbReference type="EMBL" id="BARU01001280">
    <property type="protein sequence ID" value="GAH30580.1"/>
    <property type="molecule type" value="Genomic_DNA"/>
</dbReference>
<comment type="subcellular location">
    <subcellularLocation>
        <location evidence="1">Cell membrane</location>
        <topology evidence="1">Multi-pass membrane protein</topology>
    </subcellularLocation>
</comment>
<proteinExistence type="predicted"/>